<evidence type="ECO:0000256" key="2">
    <source>
        <dbReference type="ARBA" id="ARBA00022833"/>
    </source>
</evidence>
<evidence type="ECO:0000259" key="7">
    <source>
        <dbReference type="PROSITE" id="PS50809"/>
    </source>
</evidence>
<feature type="region of interest" description="Disordered" evidence="6">
    <location>
        <begin position="307"/>
        <end position="336"/>
    </location>
</feature>
<dbReference type="InterPro" id="IPR036407">
    <property type="entry name" value="DM_DNA-bd_sf"/>
</dbReference>
<comment type="subcellular location">
    <subcellularLocation>
        <location evidence="5">Nucleus</location>
    </subcellularLocation>
</comment>
<evidence type="ECO:0000313" key="8">
    <source>
        <dbReference type="Proteomes" id="UP000694843"/>
    </source>
</evidence>
<name>A0A8B7N728_HYAAZ</name>
<dbReference type="OrthoDB" id="6513122at2759"/>
<dbReference type="KEGG" id="hazt:108666677"/>
<dbReference type="GO" id="GO:0000981">
    <property type="term" value="F:DNA-binding transcription factor activity, RNA polymerase II-specific"/>
    <property type="evidence" value="ECO:0007669"/>
    <property type="project" value="TreeGrafter"/>
</dbReference>
<evidence type="ECO:0000256" key="5">
    <source>
        <dbReference type="PROSITE-ProRule" id="PRU00070"/>
    </source>
</evidence>
<sequence length="600" mass="66763">MELLSPPHTPDSPKARRDVKGFLSSNSCLSGSCLVPLKKRKHVLANSYDDAPSQTCPTMTPSPNSPALLPSCNSPPLTPPTSEKTHPYSIPRTSVPSVLSEGSIQHCSTRLDYGPDSGRGELRTPLQGSRNIPEYIPNLEDLPKDCTTKYSSHRILHHVQPIQDSAVNLTNYPLSPNPCGYGGNSLLDRHDTEFYRYQDAYNSVSIEIGRRCQEDRNPSCFINDASSSSYITLERHNVTGFTSSEYQLPIQDAARDELGRKIMPHISSFDHNSGQSKIKSGFSSVPARSPMLGPCYIELDLTNDGHGEQVHQQDYSHQRPSSGPLSPPSLSTHSSHNEYVDDQRRHHATYSAADTRTPEYTESSATSYQAPQRIHHMSADDGRISKTPVATTQASLNYSDSLKNSMSSKMLSQKPGESNGTKKPKKNKFCYFIAGKPLEDITSGPIPQGTPASDAETNFKVHSTNVAELSEVFNELDSCDRHYCHARMAVTKDTSISPENSRDDVSPNVASPGEKSLNAAQYMPHIKDSTFSATARKKKPRCSLCLNHNKSVDLRGHKDVCEFRNCTCDYCIITKKRREAYKIQQNLNRRQDRERQNFER</sequence>
<accession>A0A8B7N728</accession>
<feature type="region of interest" description="Disordered" evidence="6">
    <location>
        <begin position="350"/>
        <end position="372"/>
    </location>
</feature>
<keyword evidence="2 5" id="KW-0862">Zinc</keyword>
<evidence type="ECO:0000313" key="9">
    <source>
        <dbReference type="RefSeq" id="XP_018009084.1"/>
    </source>
</evidence>
<feature type="domain" description="DM" evidence="7">
    <location>
        <begin position="542"/>
        <end position="590"/>
    </location>
</feature>
<feature type="DNA-binding region" description="DM" evidence="5">
    <location>
        <begin position="542"/>
        <end position="590"/>
    </location>
</feature>
<dbReference type="GO" id="GO:0046872">
    <property type="term" value="F:metal ion binding"/>
    <property type="evidence" value="ECO:0007669"/>
    <property type="project" value="UniProtKB-KW"/>
</dbReference>
<dbReference type="AlphaFoldDB" id="A0A8B7N728"/>
<dbReference type="PROSITE" id="PS50809">
    <property type="entry name" value="DM_2"/>
    <property type="match status" value="1"/>
</dbReference>
<dbReference type="Pfam" id="PF00751">
    <property type="entry name" value="DM"/>
    <property type="match status" value="1"/>
</dbReference>
<keyword evidence="8" id="KW-1185">Reference proteome</keyword>
<evidence type="ECO:0000256" key="3">
    <source>
        <dbReference type="ARBA" id="ARBA00023125"/>
    </source>
</evidence>
<proteinExistence type="predicted"/>
<evidence type="ECO:0000256" key="6">
    <source>
        <dbReference type="SAM" id="MobiDB-lite"/>
    </source>
</evidence>
<dbReference type="InterPro" id="IPR001275">
    <property type="entry name" value="DM_DNA-bd"/>
</dbReference>
<dbReference type="GO" id="GO:0005634">
    <property type="term" value="C:nucleus"/>
    <property type="evidence" value="ECO:0007669"/>
    <property type="project" value="UniProtKB-SubCell"/>
</dbReference>
<keyword evidence="1 5" id="KW-0479">Metal-binding</keyword>
<reference evidence="9" key="1">
    <citation type="submission" date="2025-08" db="UniProtKB">
        <authorList>
            <consortium name="RefSeq"/>
        </authorList>
    </citation>
    <scope>IDENTIFICATION</scope>
    <source>
        <tissue evidence="9">Whole organism</tissue>
    </source>
</reference>
<feature type="compositionally biased region" description="Low complexity" evidence="6">
    <location>
        <begin position="320"/>
        <end position="334"/>
    </location>
</feature>
<dbReference type="PANTHER" id="PTHR12322:SF49">
    <property type="entry name" value="DM DOMAIN-CONTAINING PROTEIN"/>
    <property type="match status" value="1"/>
</dbReference>
<protein>
    <submittedName>
        <fullName evidence="9">Uncharacterized protein LOC108666677 isoform X1</fullName>
    </submittedName>
</protein>
<dbReference type="SMART" id="SM00301">
    <property type="entry name" value="DM"/>
    <property type="match status" value="1"/>
</dbReference>
<feature type="region of interest" description="Disordered" evidence="6">
    <location>
        <begin position="49"/>
        <end position="129"/>
    </location>
</feature>
<dbReference type="InterPro" id="IPR026607">
    <property type="entry name" value="DMRT"/>
</dbReference>
<feature type="compositionally biased region" description="Polar residues" evidence="6">
    <location>
        <begin position="352"/>
        <end position="370"/>
    </location>
</feature>
<feature type="compositionally biased region" description="Polar residues" evidence="6">
    <location>
        <begin position="91"/>
        <end position="108"/>
    </location>
</feature>
<keyword evidence="3 5" id="KW-0238">DNA-binding</keyword>
<dbReference type="GeneID" id="108666677"/>
<evidence type="ECO:0000256" key="4">
    <source>
        <dbReference type="ARBA" id="ARBA00023242"/>
    </source>
</evidence>
<dbReference type="SUPFAM" id="SSF82927">
    <property type="entry name" value="Cysteine-rich DNA binding domain, (DM domain)"/>
    <property type="match status" value="1"/>
</dbReference>
<dbReference type="RefSeq" id="XP_018009084.1">
    <property type="nucleotide sequence ID" value="XM_018153595.2"/>
</dbReference>
<keyword evidence="4 5" id="KW-0539">Nucleus</keyword>
<dbReference type="PROSITE" id="PS40000">
    <property type="entry name" value="DM_1"/>
    <property type="match status" value="1"/>
</dbReference>
<feature type="region of interest" description="Disordered" evidence="6">
    <location>
        <begin position="405"/>
        <end position="424"/>
    </location>
</feature>
<dbReference type="GO" id="GO:0000978">
    <property type="term" value="F:RNA polymerase II cis-regulatory region sequence-specific DNA binding"/>
    <property type="evidence" value="ECO:0007669"/>
    <property type="project" value="TreeGrafter"/>
</dbReference>
<dbReference type="Gene3D" id="4.10.1040.10">
    <property type="entry name" value="DM DNA-binding domain"/>
    <property type="match status" value="1"/>
</dbReference>
<dbReference type="GO" id="GO:0007548">
    <property type="term" value="P:sex differentiation"/>
    <property type="evidence" value="ECO:0007669"/>
    <property type="project" value="TreeGrafter"/>
</dbReference>
<organism evidence="8 9">
    <name type="scientific">Hyalella azteca</name>
    <name type="common">Amphipod</name>
    <dbReference type="NCBI Taxonomy" id="294128"/>
    <lineage>
        <taxon>Eukaryota</taxon>
        <taxon>Metazoa</taxon>
        <taxon>Ecdysozoa</taxon>
        <taxon>Arthropoda</taxon>
        <taxon>Crustacea</taxon>
        <taxon>Multicrustacea</taxon>
        <taxon>Malacostraca</taxon>
        <taxon>Eumalacostraca</taxon>
        <taxon>Peracarida</taxon>
        <taxon>Amphipoda</taxon>
        <taxon>Senticaudata</taxon>
        <taxon>Talitrida</taxon>
        <taxon>Talitroidea</taxon>
        <taxon>Hyalellidae</taxon>
        <taxon>Hyalella</taxon>
    </lineage>
</organism>
<dbReference type="PANTHER" id="PTHR12322">
    <property type="entry name" value="DOUBLESEX AND MAB-3 RELATED TRANSCRIPTION FACTOR DMRT"/>
    <property type="match status" value="1"/>
</dbReference>
<gene>
    <name evidence="9" type="primary">LOC108666677</name>
</gene>
<evidence type="ECO:0000256" key="1">
    <source>
        <dbReference type="ARBA" id="ARBA00022723"/>
    </source>
</evidence>
<feature type="compositionally biased region" description="Basic and acidic residues" evidence="6">
    <location>
        <begin position="307"/>
        <end position="317"/>
    </location>
</feature>
<dbReference type="Proteomes" id="UP000694843">
    <property type="component" value="Unplaced"/>
</dbReference>
<feature type="compositionally biased region" description="Polar residues" evidence="6">
    <location>
        <begin position="52"/>
        <end position="62"/>
    </location>
</feature>